<sequence length="268" mass="28186">MSAPRIVTCNTVQNSTGPDVINHCAITLESTRTARLPPTVATEVAAAVLNDVLAGALGGGIFGREEPSHAPLEMTSLPVATSTSAQSSPSPVPDDHLPKSEQMSANASSLKSWFKDQINGLYSLHSSSESEGDASAPQKAFEVAFDGTFADKALIRVNGDDVDLPKFKDSVSASGFAATSSQVDWADDVKVEEDSNGGTISGSYTLTRTLKFRIRAAPAVRKSRVNFVAKVEAASSAPESSNASRWRIVSLTETTEDITPPIRFATAG</sequence>
<evidence type="ECO:0000313" key="2">
    <source>
        <dbReference type="EMBL" id="KAL0955434.1"/>
    </source>
</evidence>
<gene>
    <name evidence="2" type="ORF">HGRIS_001679</name>
</gene>
<name>A0ABR3JII4_9AGAR</name>
<accession>A0ABR3JII4</accession>
<proteinExistence type="predicted"/>
<feature type="compositionally biased region" description="Low complexity" evidence="1">
    <location>
        <begin position="79"/>
        <end position="89"/>
    </location>
</feature>
<organism evidence="2 3">
    <name type="scientific">Hohenbuehelia grisea</name>
    <dbReference type="NCBI Taxonomy" id="104357"/>
    <lineage>
        <taxon>Eukaryota</taxon>
        <taxon>Fungi</taxon>
        <taxon>Dikarya</taxon>
        <taxon>Basidiomycota</taxon>
        <taxon>Agaricomycotina</taxon>
        <taxon>Agaricomycetes</taxon>
        <taxon>Agaricomycetidae</taxon>
        <taxon>Agaricales</taxon>
        <taxon>Pleurotineae</taxon>
        <taxon>Pleurotaceae</taxon>
        <taxon>Hohenbuehelia</taxon>
    </lineage>
</organism>
<reference evidence="3" key="1">
    <citation type="submission" date="2024-06" db="EMBL/GenBank/DDBJ databases">
        <title>Multi-omics analyses provide insights into the biosynthesis of the anticancer antibiotic pleurotin in Hohenbuehelia grisea.</title>
        <authorList>
            <person name="Weaver J.A."/>
            <person name="Alberti F."/>
        </authorList>
    </citation>
    <scope>NUCLEOTIDE SEQUENCE [LARGE SCALE GENOMIC DNA]</scope>
    <source>
        <strain evidence="3">T-177</strain>
    </source>
</reference>
<evidence type="ECO:0000256" key="1">
    <source>
        <dbReference type="SAM" id="MobiDB-lite"/>
    </source>
</evidence>
<keyword evidence="3" id="KW-1185">Reference proteome</keyword>
<protein>
    <submittedName>
        <fullName evidence="2">Uncharacterized protein</fullName>
    </submittedName>
</protein>
<evidence type="ECO:0000313" key="3">
    <source>
        <dbReference type="Proteomes" id="UP001556367"/>
    </source>
</evidence>
<dbReference type="EMBL" id="JASNQZ010000006">
    <property type="protein sequence ID" value="KAL0955434.1"/>
    <property type="molecule type" value="Genomic_DNA"/>
</dbReference>
<feature type="region of interest" description="Disordered" evidence="1">
    <location>
        <begin position="79"/>
        <end position="103"/>
    </location>
</feature>
<dbReference type="Proteomes" id="UP001556367">
    <property type="component" value="Unassembled WGS sequence"/>
</dbReference>
<comment type="caution">
    <text evidence="2">The sequence shown here is derived from an EMBL/GenBank/DDBJ whole genome shotgun (WGS) entry which is preliminary data.</text>
</comment>